<evidence type="ECO:0000313" key="3">
    <source>
        <dbReference type="EMBL" id="ACZ39330.1"/>
    </source>
</evidence>
<gene>
    <name evidence="3" type="ordered locus">Sthe_1897</name>
</gene>
<dbReference type="HOGENOM" id="CLU_902859_0_0_0"/>
<evidence type="ECO:0000256" key="2">
    <source>
        <dbReference type="SAM" id="SignalP"/>
    </source>
</evidence>
<sequence>MKRWILLVLVTAMLALLPGVALAQEPGDDDFLLRVNSPLTVPPDDTVETVMVINAQGTFDGVIENSAVVINGNAVVNGVINGDLTVINGQADLRDGARVRNVALVNSTINQAPGAQVTGQVTRTTATFNPWDFTAAWLVLWLGMTLLVVIGGLIFAAIGGRQLSAAGEFLATRPGPVILAALIIGIGLPILGVIAFPTIIGIPFGIAVFLVLLPATWVIGYLIAGTTVGAALLKAFGNRTSAEHPYLAAVVGLVILQIIGLVPFIGGLIVALAGMYGAGGAALLAWQAFRTPRTRRPEHPAGAPAPAP</sequence>
<dbReference type="KEGG" id="sti:Sthe_1897"/>
<organism evidence="3 4">
    <name type="scientific">Sphaerobacter thermophilus (strain ATCC 49802 / DSM 20745 / KCCM 41009 / NCIMB 13125 / S 6022)</name>
    <dbReference type="NCBI Taxonomy" id="479434"/>
    <lineage>
        <taxon>Bacteria</taxon>
        <taxon>Pseudomonadati</taxon>
        <taxon>Thermomicrobiota</taxon>
        <taxon>Thermomicrobia</taxon>
        <taxon>Sphaerobacterales</taxon>
        <taxon>Sphaerobacterineae</taxon>
        <taxon>Sphaerobacteraceae</taxon>
        <taxon>Sphaerobacter</taxon>
    </lineage>
</organism>
<protein>
    <submittedName>
        <fullName evidence="3">RDD domain-containing protein</fullName>
    </submittedName>
</protein>
<dbReference type="STRING" id="479434.Sthe_1897"/>
<keyword evidence="1" id="KW-0812">Transmembrane</keyword>
<dbReference type="eggNOG" id="COG1714">
    <property type="taxonomic scope" value="Bacteria"/>
</dbReference>
<keyword evidence="2" id="KW-0732">Signal</keyword>
<reference evidence="4" key="1">
    <citation type="submission" date="2009-11" db="EMBL/GenBank/DDBJ databases">
        <title>The complete chromosome 1 of Sphaerobacter thermophilus DSM 20745.</title>
        <authorList>
            <person name="Lucas S."/>
            <person name="Copeland A."/>
            <person name="Lapidus A."/>
            <person name="Glavina del Rio T."/>
            <person name="Dalin E."/>
            <person name="Tice H."/>
            <person name="Bruce D."/>
            <person name="Goodwin L."/>
            <person name="Pitluck S."/>
            <person name="Kyrpides N."/>
            <person name="Mavromatis K."/>
            <person name="Ivanova N."/>
            <person name="Mikhailova N."/>
            <person name="LaButti K.M."/>
            <person name="Clum A."/>
            <person name="Sun H.I."/>
            <person name="Brettin T."/>
            <person name="Detter J.C."/>
            <person name="Han C."/>
            <person name="Larimer F."/>
            <person name="Land M."/>
            <person name="Hauser L."/>
            <person name="Markowitz V."/>
            <person name="Cheng J.F."/>
            <person name="Hugenholtz P."/>
            <person name="Woyke T."/>
            <person name="Wu D."/>
            <person name="Steenblock K."/>
            <person name="Schneider S."/>
            <person name="Pukall R."/>
            <person name="Goeker M."/>
            <person name="Klenk H.P."/>
            <person name="Eisen J.A."/>
        </authorList>
    </citation>
    <scope>NUCLEOTIDE SEQUENCE [LARGE SCALE GENOMIC DNA]</scope>
    <source>
        <strain evidence="4">ATCC 49802 / DSM 20745 / S 6022</strain>
    </source>
</reference>
<evidence type="ECO:0000313" key="4">
    <source>
        <dbReference type="Proteomes" id="UP000002027"/>
    </source>
</evidence>
<dbReference type="Proteomes" id="UP000002027">
    <property type="component" value="Chromosome 1"/>
</dbReference>
<dbReference type="OrthoDB" id="3238663at2"/>
<keyword evidence="1" id="KW-1133">Transmembrane helix</keyword>
<feature type="transmembrane region" description="Helical" evidence="1">
    <location>
        <begin position="245"/>
        <end position="262"/>
    </location>
</feature>
<feature type="chain" id="PRO_5003021909" evidence="2">
    <location>
        <begin position="24"/>
        <end position="308"/>
    </location>
</feature>
<dbReference type="AlphaFoldDB" id="D1C513"/>
<feature type="signal peptide" evidence="2">
    <location>
        <begin position="1"/>
        <end position="23"/>
    </location>
</feature>
<reference evidence="3 4" key="2">
    <citation type="journal article" date="2010" name="Stand. Genomic Sci.">
        <title>Complete genome sequence of Desulfohalobium retbaense type strain (HR(100)).</title>
        <authorList>
            <person name="Spring S."/>
            <person name="Nolan M."/>
            <person name="Lapidus A."/>
            <person name="Glavina Del Rio T."/>
            <person name="Copeland A."/>
            <person name="Tice H."/>
            <person name="Cheng J.F."/>
            <person name="Lucas S."/>
            <person name="Land M."/>
            <person name="Chen F."/>
            <person name="Bruce D."/>
            <person name="Goodwin L."/>
            <person name="Pitluck S."/>
            <person name="Ivanova N."/>
            <person name="Mavromatis K."/>
            <person name="Mikhailova N."/>
            <person name="Pati A."/>
            <person name="Chen A."/>
            <person name="Palaniappan K."/>
            <person name="Hauser L."/>
            <person name="Chang Y.J."/>
            <person name="Jeffries C.D."/>
            <person name="Munk C."/>
            <person name="Kiss H."/>
            <person name="Chain P."/>
            <person name="Han C."/>
            <person name="Brettin T."/>
            <person name="Detter J.C."/>
            <person name="Schuler E."/>
            <person name="Goker M."/>
            <person name="Rohde M."/>
            <person name="Bristow J."/>
            <person name="Eisen J.A."/>
            <person name="Markowitz V."/>
            <person name="Hugenholtz P."/>
            <person name="Kyrpides N.C."/>
            <person name="Klenk H.P."/>
        </authorList>
    </citation>
    <scope>NUCLEOTIDE SEQUENCE [LARGE SCALE GENOMIC DNA]</scope>
    <source>
        <strain evidence="4">ATCC 49802 / DSM 20745 / S 6022</strain>
    </source>
</reference>
<evidence type="ECO:0000256" key="1">
    <source>
        <dbReference type="SAM" id="Phobius"/>
    </source>
</evidence>
<keyword evidence="4" id="KW-1185">Reference proteome</keyword>
<name>D1C513_SPHTD</name>
<dbReference type="InParanoid" id="D1C513"/>
<feature type="transmembrane region" description="Helical" evidence="1">
    <location>
        <begin position="177"/>
        <end position="200"/>
    </location>
</feature>
<feature type="transmembrane region" description="Helical" evidence="1">
    <location>
        <begin position="268"/>
        <end position="286"/>
    </location>
</feature>
<dbReference type="RefSeq" id="WP_012872376.1">
    <property type="nucleotide sequence ID" value="NC_013523.1"/>
</dbReference>
<proteinExistence type="predicted"/>
<dbReference type="EMBL" id="CP001823">
    <property type="protein sequence ID" value="ACZ39330.1"/>
    <property type="molecule type" value="Genomic_DNA"/>
</dbReference>
<feature type="transmembrane region" description="Helical" evidence="1">
    <location>
        <begin position="206"/>
        <end position="233"/>
    </location>
</feature>
<accession>D1C513</accession>
<keyword evidence="1" id="KW-0472">Membrane</keyword>
<feature type="transmembrane region" description="Helical" evidence="1">
    <location>
        <begin position="135"/>
        <end position="156"/>
    </location>
</feature>